<gene>
    <name evidence="4" type="ORF">BSAL_20415</name>
</gene>
<reference evidence="5" key="1">
    <citation type="submission" date="2015-09" db="EMBL/GenBank/DDBJ databases">
        <authorList>
            <consortium name="Pathogen Informatics"/>
        </authorList>
    </citation>
    <scope>NUCLEOTIDE SEQUENCE [LARGE SCALE GENOMIC DNA]</scope>
    <source>
        <strain evidence="5">Lake Konstanz</strain>
    </source>
</reference>
<sequence length="363" mass="39356">MPDKVILAAELTFDEMLRARQVWLLHTDEYITNPFELRTILSELGQYPQDAELNFCVEAFGNKMAFNNFTTYLGFLKKRFQKPEPQDVDTLRAFVALGGGADRRGDINAENLRNACRHFDLTIDIDAMIKEVDDDMSGKLEFSEFKSMWGGADGGVAAAAEAKKADKSGSFSMEVDEFLLSGTLRRGSVRIPGGVVVSPPPPPPEEDEAPEEDQIELLKLHLFPQEIRKMTAEGSRKSNAVKRTSMLANSRFGGAPNAPALRDSANNGNSVNGAAANAASGRSNNNDNANSNNNNGLDGSDSDDDGGAPQQTHYKGHYKPPSPVILSLRNSKPPTKLRSSARGRGGNGSSARSTTTPRASPRR</sequence>
<feature type="compositionally biased region" description="Low complexity" evidence="2">
    <location>
        <begin position="263"/>
        <end position="299"/>
    </location>
</feature>
<dbReference type="Proteomes" id="UP000051952">
    <property type="component" value="Unassembled WGS sequence"/>
</dbReference>
<accession>A0A0S4KK08</accession>
<dbReference type="OrthoDB" id="26525at2759"/>
<protein>
    <recommendedName>
        <fullName evidence="3">EF-hand domain-containing protein</fullName>
    </recommendedName>
</protein>
<feature type="region of interest" description="Disordered" evidence="2">
    <location>
        <begin position="250"/>
        <end position="363"/>
    </location>
</feature>
<dbReference type="CDD" id="cd00051">
    <property type="entry name" value="EFh"/>
    <property type="match status" value="1"/>
</dbReference>
<name>A0A0S4KK08_BODSA</name>
<dbReference type="Gene3D" id="1.10.238.10">
    <property type="entry name" value="EF-hand"/>
    <property type="match status" value="1"/>
</dbReference>
<dbReference type="GO" id="GO:0005509">
    <property type="term" value="F:calcium ion binding"/>
    <property type="evidence" value="ECO:0007669"/>
    <property type="project" value="InterPro"/>
</dbReference>
<dbReference type="InterPro" id="IPR018247">
    <property type="entry name" value="EF_Hand_1_Ca_BS"/>
</dbReference>
<keyword evidence="1" id="KW-0106">Calcium</keyword>
<proteinExistence type="predicted"/>
<dbReference type="VEuPathDB" id="TriTrypDB:BSAL_20415"/>
<dbReference type="AlphaFoldDB" id="A0A0S4KK08"/>
<dbReference type="PROSITE" id="PS00018">
    <property type="entry name" value="EF_HAND_1"/>
    <property type="match status" value="1"/>
</dbReference>
<feature type="compositionally biased region" description="Low complexity" evidence="2">
    <location>
        <begin position="349"/>
        <end position="363"/>
    </location>
</feature>
<dbReference type="InterPro" id="IPR002048">
    <property type="entry name" value="EF_hand_dom"/>
</dbReference>
<dbReference type="InterPro" id="IPR011992">
    <property type="entry name" value="EF-hand-dom_pair"/>
</dbReference>
<evidence type="ECO:0000259" key="3">
    <source>
        <dbReference type="PROSITE" id="PS50222"/>
    </source>
</evidence>
<dbReference type="EMBL" id="CYKH01001720">
    <property type="protein sequence ID" value="CUI14931.1"/>
    <property type="molecule type" value="Genomic_DNA"/>
</dbReference>
<dbReference type="SUPFAM" id="SSF47473">
    <property type="entry name" value="EF-hand"/>
    <property type="match status" value="1"/>
</dbReference>
<feature type="region of interest" description="Disordered" evidence="2">
    <location>
        <begin position="190"/>
        <end position="212"/>
    </location>
</feature>
<organism evidence="4 5">
    <name type="scientific">Bodo saltans</name>
    <name type="common">Flagellated protozoan</name>
    <dbReference type="NCBI Taxonomy" id="75058"/>
    <lineage>
        <taxon>Eukaryota</taxon>
        <taxon>Discoba</taxon>
        <taxon>Euglenozoa</taxon>
        <taxon>Kinetoplastea</taxon>
        <taxon>Metakinetoplastina</taxon>
        <taxon>Eubodonida</taxon>
        <taxon>Bodonidae</taxon>
        <taxon>Bodo</taxon>
    </lineage>
</organism>
<dbReference type="PROSITE" id="PS50222">
    <property type="entry name" value="EF_HAND_2"/>
    <property type="match status" value="1"/>
</dbReference>
<evidence type="ECO:0000313" key="4">
    <source>
        <dbReference type="EMBL" id="CUI14931.1"/>
    </source>
</evidence>
<feature type="domain" description="EF-hand" evidence="3">
    <location>
        <begin position="120"/>
        <end position="155"/>
    </location>
</feature>
<keyword evidence="5" id="KW-1185">Reference proteome</keyword>
<evidence type="ECO:0000313" key="5">
    <source>
        <dbReference type="Proteomes" id="UP000051952"/>
    </source>
</evidence>
<evidence type="ECO:0000256" key="1">
    <source>
        <dbReference type="ARBA" id="ARBA00022837"/>
    </source>
</evidence>
<evidence type="ECO:0000256" key="2">
    <source>
        <dbReference type="SAM" id="MobiDB-lite"/>
    </source>
</evidence>